<keyword evidence="1" id="KW-0732">Signal</keyword>
<dbReference type="SUPFAM" id="SSF53850">
    <property type="entry name" value="Periplasmic binding protein-like II"/>
    <property type="match status" value="1"/>
</dbReference>
<reference evidence="2 3" key="1">
    <citation type="submission" date="2017-10" db="EMBL/GenBank/DDBJ databases">
        <title>Resolving the taxonomy of Roseburia spp., Eubacterium rectale and Agathobacter spp. through phylogenomic analysis.</title>
        <authorList>
            <person name="Sheridan P.O."/>
            <person name="Walker A.W."/>
            <person name="Duncan S.H."/>
            <person name="Scott K.P."/>
            <person name="Toole P.W.O."/>
            <person name="Luis P."/>
            <person name="Flint H.J."/>
        </authorList>
    </citation>
    <scope>NUCLEOTIDE SEQUENCE [LARGE SCALE GENOMIC DNA]</scope>
    <source>
        <strain evidence="2 3">JK623</strain>
    </source>
</reference>
<evidence type="ECO:0000313" key="2">
    <source>
        <dbReference type="EMBL" id="PHU37875.1"/>
    </source>
</evidence>
<sequence>MRKCIRLILVVNLVAALGLGAVGCGKDKKESKAFSPKYDTETEYRLSVVGTYSNFESLESTFERFYTYYPNGEITYTYLDDYRNTIEPALAGTEPPDIYVVQPWMYKDPKFAALFDSAEELSDADLEINLDCIRPGLRWEMEGGKILTLPVFSTSYGMLVNQDIFEKEHLEVPKNYGELKSVCDKLKAAGYDSPVMGANTTTTPGIGYAFAYPMFAKTVADDREIEDRLNNLDASAGEAMRASLERLKEFVDSGYIDIAKCTAEIEDDYNAVIMRFFEGDVPMMLCSGDVVSGTKKRESKSDAFVAKPFAYGFYVAPSGDEGGYYMDSTSLLFCVNKNSANLDLTNEFVRFLTSEEQLGIMAQDKRLITSATDYSLDEVYASLADFPKERTISFRDTEILDTAVKQFRAAAYAIANGDMTVNQAVANYGTIPTD</sequence>
<dbReference type="AlphaFoldDB" id="A0A2G3E3Z4"/>
<evidence type="ECO:0008006" key="4">
    <source>
        <dbReference type="Google" id="ProtNLM"/>
    </source>
</evidence>
<dbReference type="Gene3D" id="3.40.190.10">
    <property type="entry name" value="Periplasmic binding protein-like II"/>
    <property type="match status" value="1"/>
</dbReference>
<reference evidence="2 3" key="2">
    <citation type="submission" date="2017-10" db="EMBL/GenBank/DDBJ databases">
        <authorList>
            <person name="Banno H."/>
            <person name="Chua N.-H."/>
        </authorList>
    </citation>
    <scope>NUCLEOTIDE SEQUENCE [LARGE SCALE GENOMIC DNA]</scope>
    <source>
        <strain evidence="2 3">JK623</strain>
    </source>
</reference>
<dbReference type="InterPro" id="IPR006059">
    <property type="entry name" value="SBP"/>
</dbReference>
<dbReference type="Pfam" id="PF13416">
    <property type="entry name" value="SBP_bac_8"/>
    <property type="match status" value="1"/>
</dbReference>
<feature type="chain" id="PRO_5013659936" description="Sugar ABC transporter substrate-binding protein" evidence="1">
    <location>
        <begin position="22"/>
        <end position="434"/>
    </location>
</feature>
<dbReference type="InterPro" id="IPR050490">
    <property type="entry name" value="Bact_solute-bd_prot1"/>
</dbReference>
<evidence type="ECO:0000256" key="1">
    <source>
        <dbReference type="SAM" id="SignalP"/>
    </source>
</evidence>
<organism evidence="2 3">
    <name type="scientific">Agathobacter ruminis</name>
    <dbReference type="NCBI Taxonomy" id="1712665"/>
    <lineage>
        <taxon>Bacteria</taxon>
        <taxon>Bacillati</taxon>
        <taxon>Bacillota</taxon>
        <taxon>Clostridia</taxon>
        <taxon>Lachnospirales</taxon>
        <taxon>Lachnospiraceae</taxon>
        <taxon>Agathobacter</taxon>
    </lineage>
</organism>
<keyword evidence="3" id="KW-1185">Reference proteome</keyword>
<gene>
    <name evidence="2" type="ORF">CSX02_05575</name>
</gene>
<protein>
    <recommendedName>
        <fullName evidence="4">Sugar ABC transporter substrate-binding protein</fullName>
    </recommendedName>
</protein>
<dbReference type="PROSITE" id="PS51257">
    <property type="entry name" value="PROKAR_LIPOPROTEIN"/>
    <property type="match status" value="1"/>
</dbReference>
<dbReference type="RefSeq" id="WP_099385939.1">
    <property type="nucleotide sequence ID" value="NZ_JANSWH010000013.1"/>
</dbReference>
<dbReference type="Proteomes" id="UP000224563">
    <property type="component" value="Unassembled WGS sequence"/>
</dbReference>
<proteinExistence type="predicted"/>
<evidence type="ECO:0000313" key="3">
    <source>
        <dbReference type="Proteomes" id="UP000224563"/>
    </source>
</evidence>
<comment type="caution">
    <text evidence="2">The sequence shown here is derived from an EMBL/GenBank/DDBJ whole genome shotgun (WGS) entry which is preliminary data.</text>
</comment>
<accession>A0A2G3E3Z4</accession>
<dbReference type="PANTHER" id="PTHR43649">
    <property type="entry name" value="ARABINOSE-BINDING PROTEIN-RELATED"/>
    <property type="match status" value="1"/>
</dbReference>
<feature type="signal peptide" evidence="1">
    <location>
        <begin position="1"/>
        <end position="21"/>
    </location>
</feature>
<dbReference type="EMBL" id="PDYG01000025">
    <property type="protein sequence ID" value="PHU37875.1"/>
    <property type="molecule type" value="Genomic_DNA"/>
</dbReference>
<dbReference type="PANTHER" id="PTHR43649:SF12">
    <property type="entry name" value="DIACETYLCHITOBIOSE BINDING PROTEIN DASA"/>
    <property type="match status" value="1"/>
</dbReference>
<name>A0A2G3E3Z4_9FIRM</name>